<keyword evidence="1" id="KW-0808">Transferase</keyword>
<comment type="caution">
    <text evidence="1">The sequence shown here is derived from an EMBL/GenBank/DDBJ whole genome shotgun (WGS) entry which is preliminary data.</text>
</comment>
<dbReference type="AlphaFoldDB" id="A0A9P5E9G6"/>
<protein>
    <submittedName>
        <fullName evidence="1">Kinase-like domain</fullName>
    </submittedName>
</protein>
<gene>
    <name evidence="1" type="ORF">FAGAP_10766</name>
</gene>
<evidence type="ECO:0000313" key="2">
    <source>
        <dbReference type="Proteomes" id="UP000737391"/>
    </source>
</evidence>
<proteinExistence type="predicted"/>
<dbReference type="Proteomes" id="UP000737391">
    <property type="component" value="Unassembled WGS sequence"/>
</dbReference>
<name>A0A9P5E9G6_9HYPO</name>
<keyword evidence="1" id="KW-0418">Kinase</keyword>
<dbReference type="GO" id="GO:0016301">
    <property type="term" value="F:kinase activity"/>
    <property type="evidence" value="ECO:0007669"/>
    <property type="project" value="UniProtKB-KW"/>
</dbReference>
<dbReference type="EMBL" id="LUFC02000950">
    <property type="protein sequence ID" value="KAF4490456.1"/>
    <property type="molecule type" value="Genomic_DNA"/>
</dbReference>
<accession>A0A9P5E9G6</accession>
<keyword evidence="2" id="KW-1185">Reference proteome</keyword>
<evidence type="ECO:0000313" key="1">
    <source>
        <dbReference type="EMBL" id="KAF4490456.1"/>
    </source>
</evidence>
<sequence length="207" mass="23765">MSNPMDPQNPLRNKQCQVQHYKGAPRYWPFERECTNMALLEKIDASLRLARESERDILLNSKPTTLKEAYQNLMSFSTAAFDQTPGAGKLKPFKPKTRINPCHGWTQLSGTTIVAHTQETKAFHNEEQYFAIVYDFVPEGQLEAKNIIDQLNFFHIVGFLNVHLKLENWLSTGVLVDFSDIVPIHTGLEWWRESSMNVGTKAQEQQV</sequence>
<dbReference type="OrthoDB" id="4633509at2759"/>
<organism evidence="1 2">
    <name type="scientific">Fusarium agapanthi</name>
    <dbReference type="NCBI Taxonomy" id="1803897"/>
    <lineage>
        <taxon>Eukaryota</taxon>
        <taxon>Fungi</taxon>
        <taxon>Dikarya</taxon>
        <taxon>Ascomycota</taxon>
        <taxon>Pezizomycotina</taxon>
        <taxon>Sordariomycetes</taxon>
        <taxon>Hypocreomycetidae</taxon>
        <taxon>Hypocreales</taxon>
        <taxon>Nectriaceae</taxon>
        <taxon>Fusarium</taxon>
        <taxon>Fusarium fujikuroi species complex</taxon>
    </lineage>
</organism>
<reference evidence="1" key="1">
    <citation type="submission" date="2020-01" db="EMBL/GenBank/DDBJ databases">
        <title>Identification and distribution of gene clusters putatively required for synthesis of sphingolipid metabolism inhibitors in phylogenetically diverse species of the filamentous fungus Fusarium.</title>
        <authorList>
            <person name="Kim H.-S."/>
            <person name="Busman M."/>
            <person name="Brown D.W."/>
            <person name="Divon H."/>
            <person name="Uhlig S."/>
            <person name="Proctor R.H."/>
        </authorList>
    </citation>
    <scope>NUCLEOTIDE SEQUENCE</scope>
    <source>
        <strain evidence="1">NRRL 31653</strain>
    </source>
</reference>